<dbReference type="OrthoDB" id="9802674at2"/>
<sequence>MAVSTDRSASSVTDLREGLHMFRALRRIPAIRLALFGIAAIGIGGCQHNRVTAIDQGVPVDYRQRHPIMVSPQGAYVASQCGQWPHDLGPSDGAMSNLNKTYWNFGCATQQNLAAMVAQPSDLLHPRAQGELDSTRRQTALARYRRGESPGPHTIHQPIQPLTDVKAGVRGGGG</sequence>
<reference evidence="1 2" key="1">
    <citation type="submission" date="2019-04" db="EMBL/GenBank/DDBJ databases">
        <title>Phreatobacter aquaticus sp. nov.</title>
        <authorList>
            <person name="Choi A."/>
        </authorList>
    </citation>
    <scope>NUCLEOTIDE SEQUENCE [LARGE SCALE GENOMIC DNA]</scope>
    <source>
        <strain evidence="1 2">KCTC 52518</strain>
    </source>
</reference>
<dbReference type="InterPro" id="IPR019027">
    <property type="entry name" value="Pilus_biogenesis_CpaD-related"/>
</dbReference>
<accession>A0A4D7BA43</accession>
<evidence type="ECO:0000313" key="1">
    <source>
        <dbReference type="EMBL" id="QCI64947.1"/>
    </source>
</evidence>
<name>A0A4D7BA43_9HYPH</name>
<protein>
    <recommendedName>
        <fullName evidence="3">Pilus assembly protein CpaD</fullName>
    </recommendedName>
</protein>
<proteinExistence type="predicted"/>
<dbReference type="Proteomes" id="UP000298781">
    <property type="component" value="Chromosome"/>
</dbReference>
<dbReference type="AlphaFoldDB" id="A0A4D7BA43"/>
<dbReference type="Pfam" id="PF09476">
    <property type="entry name" value="Pilus_CpaD"/>
    <property type="match status" value="1"/>
</dbReference>
<organism evidence="1 2">
    <name type="scientific">Phreatobacter stygius</name>
    <dbReference type="NCBI Taxonomy" id="1940610"/>
    <lineage>
        <taxon>Bacteria</taxon>
        <taxon>Pseudomonadati</taxon>
        <taxon>Pseudomonadota</taxon>
        <taxon>Alphaproteobacteria</taxon>
        <taxon>Hyphomicrobiales</taxon>
        <taxon>Phreatobacteraceae</taxon>
        <taxon>Phreatobacter</taxon>
    </lineage>
</organism>
<evidence type="ECO:0000313" key="2">
    <source>
        <dbReference type="Proteomes" id="UP000298781"/>
    </source>
</evidence>
<evidence type="ECO:0008006" key="3">
    <source>
        <dbReference type="Google" id="ProtNLM"/>
    </source>
</evidence>
<gene>
    <name evidence="1" type="ORF">E8M01_12350</name>
</gene>
<dbReference type="EMBL" id="CP039690">
    <property type="protein sequence ID" value="QCI64947.1"/>
    <property type="molecule type" value="Genomic_DNA"/>
</dbReference>
<dbReference type="KEGG" id="pstg:E8M01_12350"/>
<keyword evidence="2" id="KW-1185">Reference proteome</keyword>